<sequence length="284" mass="31905">MGQGMSIHIGLNKVDPKKYGGWDGKLIACENDARDMDRLAKEAGFRDRTTLLTKDATVDNVNSELRKAAKTLGAGDILLFSYSGHGGQVPDINGPEDEPDRLDETLVLYDREYIDDELFKEFEGFAEGVRILTFLDSCHSGSGVKVREILTPEAMRDQFQTTEPAEVEQASRLMPLEKQSEIYERDRDFFDSLQRELNAKDNRDLGASVLLISACQDNQLAGDGLRNGMFTGKLLEVWNEGKFSGGYRAFHREILKAMPAVQSPNLFLTGRSNKRFARQRPFTI</sequence>
<organism evidence="2 3">
    <name type="scientific">Streptomyces bathyalis</name>
    <dbReference type="NCBI Taxonomy" id="2710756"/>
    <lineage>
        <taxon>Bacteria</taxon>
        <taxon>Bacillati</taxon>
        <taxon>Actinomycetota</taxon>
        <taxon>Actinomycetes</taxon>
        <taxon>Kitasatosporales</taxon>
        <taxon>Streptomycetaceae</taxon>
        <taxon>Streptomyces</taxon>
    </lineage>
</organism>
<dbReference type="PANTHER" id="PTHR48104">
    <property type="entry name" value="METACASPASE-4"/>
    <property type="match status" value="1"/>
</dbReference>
<dbReference type="GO" id="GO:0006508">
    <property type="term" value="P:proteolysis"/>
    <property type="evidence" value="ECO:0007669"/>
    <property type="project" value="InterPro"/>
</dbReference>
<dbReference type="EMBL" id="CP048882">
    <property type="protein sequence ID" value="QPP07452.1"/>
    <property type="molecule type" value="Genomic_DNA"/>
</dbReference>
<proteinExistence type="predicted"/>
<accession>A0A7T1WSR7</accession>
<gene>
    <name evidence="2" type="ORF">G4Z16_14855</name>
</gene>
<protein>
    <submittedName>
        <fullName evidence="2">Caspase family protein</fullName>
    </submittedName>
</protein>
<dbReference type="KEGG" id="sbat:G4Z16_14855"/>
<feature type="domain" description="Peptidase C14 caspase" evidence="1">
    <location>
        <begin position="17"/>
        <end position="259"/>
    </location>
</feature>
<dbReference type="Gene3D" id="3.40.50.1460">
    <property type="match status" value="1"/>
</dbReference>
<reference evidence="3" key="1">
    <citation type="submission" date="2020-02" db="EMBL/GenBank/DDBJ databases">
        <title>Streptomyces sp. ASO4wet.</title>
        <authorList>
            <person name="Risdian C."/>
            <person name="Landwehr W."/>
            <person name="Schupp P."/>
            <person name="Wink J."/>
        </authorList>
    </citation>
    <scope>NUCLEOTIDE SEQUENCE [LARGE SCALE GENOMIC DNA]</scope>
    <source>
        <strain evidence="3">ASO4wet</strain>
    </source>
</reference>
<dbReference type="InterPro" id="IPR029030">
    <property type="entry name" value="Caspase-like_dom_sf"/>
</dbReference>
<dbReference type="GO" id="GO:0004197">
    <property type="term" value="F:cysteine-type endopeptidase activity"/>
    <property type="evidence" value="ECO:0007669"/>
    <property type="project" value="InterPro"/>
</dbReference>
<dbReference type="RefSeq" id="WP_197351258.1">
    <property type="nucleotide sequence ID" value="NZ_CP048882.1"/>
</dbReference>
<name>A0A7T1WSR7_9ACTN</name>
<dbReference type="AlphaFoldDB" id="A0A7T1WSR7"/>
<keyword evidence="3" id="KW-1185">Reference proteome</keyword>
<evidence type="ECO:0000313" key="3">
    <source>
        <dbReference type="Proteomes" id="UP000595046"/>
    </source>
</evidence>
<dbReference type="InterPro" id="IPR011600">
    <property type="entry name" value="Pept_C14_caspase"/>
</dbReference>
<dbReference type="Pfam" id="PF00656">
    <property type="entry name" value="Peptidase_C14"/>
    <property type="match status" value="1"/>
</dbReference>
<dbReference type="Proteomes" id="UP000595046">
    <property type="component" value="Chromosome"/>
</dbReference>
<dbReference type="InterPro" id="IPR050452">
    <property type="entry name" value="Metacaspase"/>
</dbReference>
<evidence type="ECO:0000313" key="2">
    <source>
        <dbReference type="EMBL" id="QPP07452.1"/>
    </source>
</evidence>
<dbReference type="SUPFAM" id="SSF52129">
    <property type="entry name" value="Caspase-like"/>
    <property type="match status" value="1"/>
</dbReference>
<evidence type="ECO:0000259" key="1">
    <source>
        <dbReference type="Pfam" id="PF00656"/>
    </source>
</evidence>
<dbReference type="GO" id="GO:0005737">
    <property type="term" value="C:cytoplasm"/>
    <property type="evidence" value="ECO:0007669"/>
    <property type="project" value="TreeGrafter"/>
</dbReference>
<dbReference type="PANTHER" id="PTHR48104:SF30">
    <property type="entry name" value="METACASPASE-1"/>
    <property type="match status" value="1"/>
</dbReference>